<name>A0A821NF63_9NEOP</name>
<accession>A0A821NF63</accession>
<evidence type="ECO:0000256" key="3">
    <source>
        <dbReference type="ARBA" id="ARBA00022618"/>
    </source>
</evidence>
<feature type="compositionally biased region" description="Acidic residues" evidence="6">
    <location>
        <begin position="60"/>
        <end position="87"/>
    </location>
</feature>
<evidence type="ECO:0000256" key="4">
    <source>
        <dbReference type="ARBA" id="ARBA00022776"/>
    </source>
</evidence>
<dbReference type="OrthoDB" id="6362917at2759"/>
<sequence>MNIPFPTLMPRLVDTKWFKADSPCDEEAELTSLEQEHQYSLTSVIQKFTKRSPIGKTEPETMEEEAESDEGNEESEDTEESHDEDEELRAPYSPSHNNNEIGDSVDDLQLPEE</sequence>
<dbReference type="Pfam" id="PF15243">
    <property type="entry name" value="ANAPC15"/>
    <property type="match status" value="1"/>
</dbReference>
<evidence type="ECO:0000256" key="1">
    <source>
        <dbReference type="ARBA" id="ARBA00004906"/>
    </source>
</evidence>
<keyword evidence="5" id="KW-0131">Cell cycle</keyword>
<feature type="region of interest" description="Disordered" evidence="6">
    <location>
        <begin position="46"/>
        <end position="113"/>
    </location>
</feature>
<evidence type="ECO:0000256" key="5">
    <source>
        <dbReference type="ARBA" id="ARBA00023306"/>
    </source>
</evidence>
<dbReference type="GO" id="GO:0005680">
    <property type="term" value="C:anaphase-promoting complex"/>
    <property type="evidence" value="ECO:0007669"/>
    <property type="project" value="InterPro"/>
</dbReference>
<evidence type="ECO:0000256" key="6">
    <source>
        <dbReference type="SAM" id="MobiDB-lite"/>
    </source>
</evidence>
<proteinExistence type="inferred from homology"/>
<comment type="similarity">
    <text evidence="2">Belongs to the APC15 family.</text>
</comment>
<evidence type="ECO:0000313" key="7">
    <source>
        <dbReference type="EMBL" id="CAF4783740.1"/>
    </source>
</evidence>
<dbReference type="PANTHER" id="PTHR22526:SF2">
    <property type="entry name" value="ANAPHASE PROMOTING COMPLEX C SUBUNIT 15, PSEUDOGENE-RELATED"/>
    <property type="match status" value="1"/>
</dbReference>
<comment type="caution">
    <text evidence="7">The sequence shown here is derived from an EMBL/GenBank/DDBJ whole genome shotgun (WGS) entry which is preliminary data.</text>
</comment>
<dbReference type="PANTHER" id="PTHR22526">
    <property type="entry name" value="ANAPHASE PROMOTING COMPLEX C SUBUNIT 15, PSEUDOGENE-RELATED"/>
    <property type="match status" value="1"/>
</dbReference>
<evidence type="ECO:0008006" key="9">
    <source>
        <dbReference type="Google" id="ProtNLM"/>
    </source>
</evidence>
<dbReference type="AlphaFoldDB" id="A0A821NF63"/>
<protein>
    <recommendedName>
        <fullName evidence="9">Anaphase-promoting complex subunit 15</fullName>
    </recommendedName>
</protein>
<dbReference type="EMBL" id="CAJOBZ010000004">
    <property type="protein sequence ID" value="CAF4783740.1"/>
    <property type="molecule type" value="Genomic_DNA"/>
</dbReference>
<dbReference type="GO" id="GO:0051301">
    <property type="term" value="P:cell division"/>
    <property type="evidence" value="ECO:0007669"/>
    <property type="project" value="UniProtKB-KW"/>
</dbReference>
<keyword evidence="3" id="KW-0132">Cell division</keyword>
<evidence type="ECO:0000256" key="2">
    <source>
        <dbReference type="ARBA" id="ARBA00009618"/>
    </source>
</evidence>
<organism evidence="7 8">
    <name type="scientific">Pieris macdunnoughi</name>
    <dbReference type="NCBI Taxonomy" id="345717"/>
    <lineage>
        <taxon>Eukaryota</taxon>
        <taxon>Metazoa</taxon>
        <taxon>Ecdysozoa</taxon>
        <taxon>Arthropoda</taxon>
        <taxon>Hexapoda</taxon>
        <taxon>Insecta</taxon>
        <taxon>Pterygota</taxon>
        <taxon>Neoptera</taxon>
        <taxon>Endopterygota</taxon>
        <taxon>Lepidoptera</taxon>
        <taxon>Glossata</taxon>
        <taxon>Ditrysia</taxon>
        <taxon>Papilionoidea</taxon>
        <taxon>Pieridae</taxon>
        <taxon>Pierinae</taxon>
        <taxon>Pieris</taxon>
    </lineage>
</organism>
<feature type="compositionally biased region" description="Acidic residues" evidence="6">
    <location>
        <begin position="103"/>
        <end position="113"/>
    </location>
</feature>
<dbReference type="InterPro" id="IPR026182">
    <property type="entry name" value="ANAPC15"/>
</dbReference>
<keyword evidence="4" id="KW-0498">Mitosis</keyword>
<keyword evidence="8" id="KW-1185">Reference proteome</keyword>
<comment type="pathway">
    <text evidence="1">Protein modification; protein ubiquitination.</text>
</comment>
<reference evidence="7" key="1">
    <citation type="submission" date="2021-02" db="EMBL/GenBank/DDBJ databases">
        <authorList>
            <person name="Steward A R."/>
        </authorList>
    </citation>
    <scope>NUCLEOTIDE SEQUENCE</scope>
</reference>
<evidence type="ECO:0000313" key="8">
    <source>
        <dbReference type="Proteomes" id="UP000663880"/>
    </source>
</evidence>
<dbReference type="GO" id="GO:0090266">
    <property type="term" value="P:regulation of mitotic cell cycle spindle assembly checkpoint"/>
    <property type="evidence" value="ECO:0007669"/>
    <property type="project" value="InterPro"/>
</dbReference>
<gene>
    <name evidence="7" type="ORF">PMACD_LOCUS2486</name>
</gene>
<dbReference type="Proteomes" id="UP000663880">
    <property type="component" value="Unassembled WGS sequence"/>
</dbReference>